<dbReference type="OMA" id="WWTFEIV"/>
<dbReference type="HOGENOM" id="CLU_012893_1_4_1"/>
<feature type="transmembrane region" description="Helical" evidence="7">
    <location>
        <begin position="419"/>
        <end position="442"/>
    </location>
</feature>
<dbReference type="InParanoid" id="A0A061FJK5"/>
<evidence type="ECO:0000256" key="2">
    <source>
        <dbReference type="ARBA" id="ARBA00010199"/>
    </source>
</evidence>
<feature type="transmembrane region" description="Helical" evidence="7">
    <location>
        <begin position="52"/>
        <end position="73"/>
    </location>
</feature>
<protein>
    <recommendedName>
        <fullName evidence="7">Protein DETOXIFICATION</fullName>
    </recommendedName>
    <alternativeName>
        <fullName evidence="7">Multidrug and toxic compound extrusion protein</fullName>
    </alternativeName>
</protein>
<evidence type="ECO:0000256" key="7">
    <source>
        <dbReference type="RuleBase" id="RU004914"/>
    </source>
</evidence>
<feature type="transmembrane region" description="Helical" evidence="7">
    <location>
        <begin position="394"/>
        <end position="413"/>
    </location>
</feature>
<keyword evidence="10" id="KW-1185">Reference proteome</keyword>
<feature type="transmembrane region" description="Helical" evidence="7">
    <location>
        <begin position="236"/>
        <end position="254"/>
    </location>
</feature>
<dbReference type="PANTHER" id="PTHR11206">
    <property type="entry name" value="MULTIDRUG RESISTANCE PROTEIN"/>
    <property type="match status" value="1"/>
</dbReference>
<dbReference type="CDD" id="cd13132">
    <property type="entry name" value="MATE_eukaryotic"/>
    <property type="match status" value="1"/>
</dbReference>
<feature type="transmembrane region" description="Helical" evidence="7">
    <location>
        <begin position="12"/>
        <end position="32"/>
    </location>
</feature>
<evidence type="ECO:0000256" key="8">
    <source>
        <dbReference type="SAM" id="MobiDB-lite"/>
    </source>
</evidence>
<dbReference type="EMBL" id="CM001886">
    <property type="protein sequence ID" value="EOY17093.1"/>
    <property type="molecule type" value="Genomic_DNA"/>
</dbReference>
<dbReference type="Proteomes" id="UP000026915">
    <property type="component" value="Chromosome 8"/>
</dbReference>
<keyword evidence="5 7" id="KW-1133">Transmembrane helix</keyword>
<dbReference type="NCBIfam" id="TIGR00797">
    <property type="entry name" value="matE"/>
    <property type="match status" value="1"/>
</dbReference>
<comment type="similarity">
    <text evidence="2 7">Belongs to the multi antimicrobial extrusion (MATE) (TC 2.A.66.1) family.</text>
</comment>
<feature type="transmembrane region" description="Helical" evidence="7">
    <location>
        <begin position="274"/>
        <end position="295"/>
    </location>
</feature>
<feature type="transmembrane region" description="Helical" evidence="7">
    <location>
        <begin position="316"/>
        <end position="341"/>
    </location>
</feature>
<dbReference type="Gramene" id="EOY17093">
    <property type="protein sequence ID" value="EOY17093"/>
    <property type="gene ID" value="TCM_036271"/>
</dbReference>
<dbReference type="eggNOG" id="KOG1347">
    <property type="taxonomic scope" value="Eukaryota"/>
</dbReference>
<dbReference type="InterPro" id="IPR002528">
    <property type="entry name" value="MATE_fam"/>
</dbReference>
<feature type="region of interest" description="Disordered" evidence="8">
    <location>
        <begin position="453"/>
        <end position="523"/>
    </location>
</feature>
<name>A0A061FJK5_THECC</name>
<organism evidence="9 10">
    <name type="scientific">Theobroma cacao</name>
    <name type="common">Cacao</name>
    <name type="synonym">Cocoa</name>
    <dbReference type="NCBI Taxonomy" id="3641"/>
    <lineage>
        <taxon>Eukaryota</taxon>
        <taxon>Viridiplantae</taxon>
        <taxon>Streptophyta</taxon>
        <taxon>Embryophyta</taxon>
        <taxon>Tracheophyta</taxon>
        <taxon>Spermatophyta</taxon>
        <taxon>Magnoliopsida</taxon>
        <taxon>eudicotyledons</taxon>
        <taxon>Gunneridae</taxon>
        <taxon>Pentapetalae</taxon>
        <taxon>rosids</taxon>
        <taxon>malvids</taxon>
        <taxon>Malvales</taxon>
        <taxon>Malvaceae</taxon>
        <taxon>Byttnerioideae</taxon>
        <taxon>Theobroma</taxon>
    </lineage>
</organism>
<sequence length="523" mass="57569">MDRKWIVSLKELKKIGCIAAPMVAVTVLQHLLQVVSIMMVGHLGELSLSGVSIATSFTIVTGFCFLFGMSGALETICGQAYGAEQYQSLGTYTYCAIINLVLVCFPISVLWVFTDKILILVGQDHSISHVAHRYALFLIPALFGYAILQAMVRYFQTQSLILPMLFTSLVALCFHVPFCWTLVFKLGLGTIGAAISIALSTWLNVIWLGFYMKYSSKCDKTRSALSIKDVIKSSRVFFRFAVPSAAMVCLEWWASEVLIFLSGLLPNPKLETSVLSICFSFTYLHYFIPYGIGAIGSTRVANELGAGNPEAAKLSVLVVTVIAVVEAVIVSTTLFFCRHVLGYAFSSEKEVVNRVADMVPIMSVAVITDCLQAVLSGVARGCGWQNTAALVNLGAYYLFGAPLAAVLAFVLHFKAKGLLIGLTSGVALQVIVFGLITIFTNWQKQASRARKRMLEEDANKETEQRSLRNKHPGRGVKEQQQKMVPNRTDFPSWKRCWGTEAKNGSKQDRFPILEQVSRNGSKN</sequence>
<evidence type="ECO:0000256" key="1">
    <source>
        <dbReference type="ARBA" id="ARBA00004141"/>
    </source>
</evidence>
<gene>
    <name evidence="9" type="ORF">TCM_036271</name>
</gene>
<dbReference type="Pfam" id="PF01554">
    <property type="entry name" value="MatE"/>
    <property type="match status" value="2"/>
</dbReference>
<comment type="subcellular location">
    <subcellularLocation>
        <location evidence="1">Membrane</location>
        <topology evidence="1">Multi-pass membrane protein</topology>
    </subcellularLocation>
</comment>
<dbReference type="GO" id="GO:0016020">
    <property type="term" value="C:membrane"/>
    <property type="evidence" value="ECO:0000318"/>
    <property type="project" value="GO_Central"/>
</dbReference>
<dbReference type="AlphaFoldDB" id="A0A061FJK5"/>
<evidence type="ECO:0000256" key="3">
    <source>
        <dbReference type="ARBA" id="ARBA00022448"/>
    </source>
</evidence>
<feature type="transmembrane region" description="Helical" evidence="7">
    <location>
        <begin position="361"/>
        <end position="382"/>
    </location>
</feature>
<evidence type="ECO:0000256" key="4">
    <source>
        <dbReference type="ARBA" id="ARBA00022692"/>
    </source>
</evidence>
<evidence type="ECO:0000313" key="9">
    <source>
        <dbReference type="EMBL" id="EOY17093.1"/>
    </source>
</evidence>
<dbReference type="GO" id="GO:0042910">
    <property type="term" value="F:xenobiotic transmembrane transporter activity"/>
    <property type="evidence" value="ECO:0007669"/>
    <property type="project" value="InterPro"/>
</dbReference>
<evidence type="ECO:0000256" key="6">
    <source>
        <dbReference type="ARBA" id="ARBA00023136"/>
    </source>
</evidence>
<keyword evidence="3" id="KW-0813">Transport</keyword>
<dbReference type="GO" id="GO:1990961">
    <property type="term" value="P:xenobiotic detoxification by transmembrane export across the plasma membrane"/>
    <property type="evidence" value="ECO:0007669"/>
    <property type="project" value="InterPro"/>
</dbReference>
<feature type="transmembrane region" description="Helical" evidence="7">
    <location>
        <begin position="134"/>
        <end position="152"/>
    </location>
</feature>
<feature type="transmembrane region" description="Helical" evidence="7">
    <location>
        <begin position="190"/>
        <end position="212"/>
    </location>
</feature>
<feature type="transmembrane region" description="Helical" evidence="7">
    <location>
        <begin position="164"/>
        <end position="184"/>
    </location>
</feature>
<proteinExistence type="inferred from homology"/>
<keyword evidence="6 7" id="KW-0472">Membrane</keyword>
<feature type="transmembrane region" description="Helical" evidence="7">
    <location>
        <begin position="94"/>
        <end position="114"/>
    </location>
</feature>
<dbReference type="InterPro" id="IPR045069">
    <property type="entry name" value="MATE_euk"/>
</dbReference>
<feature type="compositionally biased region" description="Basic and acidic residues" evidence="8">
    <location>
        <begin position="453"/>
        <end position="466"/>
    </location>
</feature>
<evidence type="ECO:0000256" key="5">
    <source>
        <dbReference type="ARBA" id="ARBA00022989"/>
    </source>
</evidence>
<evidence type="ECO:0000313" key="10">
    <source>
        <dbReference type="Proteomes" id="UP000026915"/>
    </source>
</evidence>
<keyword evidence="4 7" id="KW-0812">Transmembrane</keyword>
<dbReference type="GO" id="GO:0015297">
    <property type="term" value="F:antiporter activity"/>
    <property type="evidence" value="ECO:0007669"/>
    <property type="project" value="InterPro"/>
</dbReference>
<dbReference type="GO" id="GO:0022857">
    <property type="term" value="F:transmembrane transporter activity"/>
    <property type="evidence" value="ECO:0000318"/>
    <property type="project" value="GO_Central"/>
</dbReference>
<reference evidence="9 10" key="1">
    <citation type="journal article" date="2013" name="Genome Biol.">
        <title>The genome sequence of the most widely cultivated cacao type and its use to identify candidate genes regulating pod color.</title>
        <authorList>
            <person name="Motamayor J.C."/>
            <person name="Mockaitis K."/>
            <person name="Schmutz J."/>
            <person name="Haiminen N."/>
            <person name="Iii D.L."/>
            <person name="Cornejo O."/>
            <person name="Findley S.D."/>
            <person name="Zheng P."/>
            <person name="Utro F."/>
            <person name="Royaert S."/>
            <person name="Saski C."/>
            <person name="Jenkins J."/>
            <person name="Podicheti R."/>
            <person name="Zhao M."/>
            <person name="Scheffler B.E."/>
            <person name="Stack J.C."/>
            <person name="Feltus F.A."/>
            <person name="Mustiga G.M."/>
            <person name="Amores F."/>
            <person name="Phillips W."/>
            <person name="Marelli J.P."/>
            <person name="May G.D."/>
            <person name="Shapiro H."/>
            <person name="Ma J."/>
            <person name="Bustamante C.D."/>
            <person name="Schnell R.J."/>
            <person name="Main D."/>
            <person name="Gilbert D."/>
            <person name="Parida L."/>
            <person name="Kuhn D.N."/>
        </authorList>
    </citation>
    <scope>NUCLEOTIDE SEQUENCE [LARGE SCALE GENOMIC DNA]</scope>
    <source>
        <strain evidence="10">cv. Matina 1-6</strain>
    </source>
</reference>
<accession>A0A061FJK5</accession>